<dbReference type="PANTHER" id="PTHR22957">
    <property type="entry name" value="TBC1 DOMAIN FAMILY MEMBER GTPASE-ACTIVATING PROTEIN"/>
    <property type="match status" value="1"/>
</dbReference>
<dbReference type="SUPFAM" id="SSF47923">
    <property type="entry name" value="Ypt/Rab-GAP domain of gyp1p"/>
    <property type="match status" value="2"/>
</dbReference>
<reference evidence="3 4" key="1">
    <citation type="submission" date="2019-06" db="EMBL/GenBank/DDBJ databases">
        <title>A chromosomal-level reference genome of Carpinus fangiana (Coryloideae, Betulaceae).</title>
        <authorList>
            <person name="Yang X."/>
            <person name="Wang Z."/>
            <person name="Zhang L."/>
            <person name="Hao G."/>
            <person name="Liu J."/>
            <person name="Yang Y."/>
        </authorList>
    </citation>
    <scope>NUCLEOTIDE SEQUENCE [LARGE SCALE GENOMIC DNA]</scope>
    <source>
        <strain evidence="3">Cfa_2016G</strain>
        <tissue evidence="3">Leaf</tissue>
    </source>
</reference>
<dbReference type="PANTHER" id="PTHR22957:SF26">
    <property type="entry name" value="LD44506P"/>
    <property type="match status" value="1"/>
</dbReference>
<gene>
    <name evidence="3" type="ORF">FH972_015223</name>
</gene>
<dbReference type="OrthoDB" id="26371at2759"/>
<feature type="compositionally biased region" description="Polar residues" evidence="1">
    <location>
        <begin position="92"/>
        <end position="104"/>
    </location>
</feature>
<sequence>MRNTNNHNSEEDQRKKESTIASLDSRFNQTLRNVQGLLKGRSIPGKILLTRRLDPPDEPSSQERSPEYIRSFSENDAGSSDRMTKEVEEEVQSTGKSNNNTNVNKLKTSNLDVENISKEVQKSTMGARATDSARVMKFTKVLSGTTIILDKLRELAWSGIPDYMRPDAWRILLGYAPPNSDRREGVLRRKRLEYLDCVSQYYDIPDTERSDDEINMLRQIAVDCPRTVPDVSFFQQLQVQKSLERILYTWAIRHPASGYVQGINDLVTPFLVVFLSEHLEGGVDNWSISDLSPEKISNMEADCYWCLSKLLDGMQDHYTFAQPGIQRLVFKLKELVRRIDEPVSRHMEEQGLEFLQFAFRWFNCLLIREIPFHLVSRLWDTYLAEGDALPDFLVYIFASFLLTWTDNIQKLDFQELVMFLQHLPTQNWTHQELEMVLSRAFMWHSMFNNSPSHLAS</sequence>
<dbReference type="FunFam" id="1.10.8.270:FF:000028">
    <property type="entry name" value="TBC domain containing protein"/>
    <property type="match status" value="1"/>
</dbReference>
<dbReference type="Proteomes" id="UP000327013">
    <property type="component" value="Chromosome 6"/>
</dbReference>
<evidence type="ECO:0000256" key="1">
    <source>
        <dbReference type="SAM" id="MobiDB-lite"/>
    </source>
</evidence>
<keyword evidence="4" id="KW-1185">Reference proteome</keyword>
<evidence type="ECO:0000313" key="3">
    <source>
        <dbReference type="EMBL" id="KAE8076584.1"/>
    </source>
</evidence>
<name>A0A5N6RD66_9ROSI</name>
<evidence type="ECO:0000313" key="4">
    <source>
        <dbReference type="Proteomes" id="UP000327013"/>
    </source>
</evidence>
<dbReference type="FunFam" id="1.10.472.80:FF:000041">
    <property type="entry name" value="TBC domain containing protein"/>
    <property type="match status" value="1"/>
</dbReference>
<protein>
    <recommendedName>
        <fullName evidence="2">Rab-GAP TBC domain-containing protein</fullName>
    </recommendedName>
</protein>
<feature type="region of interest" description="Disordered" evidence="1">
    <location>
        <begin position="1"/>
        <end position="24"/>
    </location>
</feature>
<dbReference type="GO" id="GO:0005096">
    <property type="term" value="F:GTPase activator activity"/>
    <property type="evidence" value="ECO:0007669"/>
    <property type="project" value="TreeGrafter"/>
</dbReference>
<feature type="compositionally biased region" description="Basic and acidic residues" evidence="1">
    <location>
        <begin position="8"/>
        <end position="18"/>
    </location>
</feature>
<dbReference type="Gene3D" id="1.10.8.270">
    <property type="entry name" value="putative rabgap domain of human tbc1 domain family member 14 like domains"/>
    <property type="match status" value="1"/>
</dbReference>
<accession>A0A5N6RD66</accession>
<dbReference type="AlphaFoldDB" id="A0A5N6RD66"/>
<dbReference type="Gene3D" id="1.10.10.750">
    <property type="entry name" value="Ypt/Rab-GAP domain of gyp1p, domain 1"/>
    <property type="match status" value="1"/>
</dbReference>
<evidence type="ECO:0000259" key="2">
    <source>
        <dbReference type="PROSITE" id="PS50086"/>
    </source>
</evidence>
<dbReference type="FunFam" id="1.10.10.750:FF:000007">
    <property type="entry name" value="TBC1 domain family member"/>
    <property type="match status" value="1"/>
</dbReference>
<dbReference type="SMART" id="SM00164">
    <property type="entry name" value="TBC"/>
    <property type="match status" value="1"/>
</dbReference>
<dbReference type="EMBL" id="CM017326">
    <property type="protein sequence ID" value="KAE8076584.1"/>
    <property type="molecule type" value="Genomic_DNA"/>
</dbReference>
<dbReference type="InterPro" id="IPR000195">
    <property type="entry name" value="Rab-GAP-TBC_dom"/>
</dbReference>
<feature type="domain" description="Rab-GAP TBC" evidence="2">
    <location>
        <begin position="159"/>
        <end position="386"/>
    </location>
</feature>
<dbReference type="PROSITE" id="PS50086">
    <property type="entry name" value="TBC_RABGAP"/>
    <property type="match status" value="1"/>
</dbReference>
<dbReference type="Pfam" id="PF00566">
    <property type="entry name" value="RabGAP-TBC"/>
    <property type="match status" value="1"/>
</dbReference>
<dbReference type="InterPro" id="IPR035969">
    <property type="entry name" value="Rab-GAP_TBC_sf"/>
</dbReference>
<proteinExistence type="predicted"/>
<organism evidence="3 4">
    <name type="scientific">Carpinus fangiana</name>
    <dbReference type="NCBI Taxonomy" id="176857"/>
    <lineage>
        <taxon>Eukaryota</taxon>
        <taxon>Viridiplantae</taxon>
        <taxon>Streptophyta</taxon>
        <taxon>Embryophyta</taxon>
        <taxon>Tracheophyta</taxon>
        <taxon>Spermatophyta</taxon>
        <taxon>Magnoliopsida</taxon>
        <taxon>eudicotyledons</taxon>
        <taxon>Gunneridae</taxon>
        <taxon>Pentapetalae</taxon>
        <taxon>rosids</taxon>
        <taxon>fabids</taxon>
        <taxon>Fagales</taxon>
        <taxon>Betulaceae</taxon>
        <taxon>Carpinus</taxon>
    </lineage>
</organism>
<feature type="region of interest" description="Disordered" evidence="1">
    <location>
        <begin position="48"/>
        <end position="104"/>
    </location>
</feature>
<dbReference type="Gene3D" id="1.10.472.80">
    <property type="entry name" value="Ypt/Rab-GAP domain of gyp1p, domain 3"/>
    <property type="match status" value="1"/>
</dbReference>